<gene>
    <name evidence="7" type="ORF">SAMN02927900_01978</name>
</gene>
<dbReference type="GO" id="GO:0000287">
    <property type="term" value="F:magnesium ion binding"/>
    <property type="evidence" value="ECO:0007669"/>
    <property type="project" value="InterPro"/>
</dbReference>
<dbReference type="RefSeq" id="WP_092584693.1">
    <property type="nucleotide sequence ID" value="NZ_FMTM01000002.1"/>
</dbReference>
<dbReference type="Gene3D" id="3.40.50.970">
    <property type="match status" value="2"/>
</dbReference>
<evidence type="ECO:0000256" key="1">
    <source>
        <dbReference type="ARBA" id="ARBA00007812"/>
    </source>
</evidence>
<dbReference type="SUPFAM" id="SSF52518">
    <property type="entry name" value="Thiamin diphosphate-binding fold (THDP-binding)"/>
    <property type="match status" value="2"/>
</dbReference>
<proteinExistence type="inferred from homology"/>
<dbReference type="GO" id="GO:0016823">
    <property type="term" value="F:hydrolase activity, acting on acid carbon-carbon bonds, in ketonic substances"/>
    <property type="evidence" value="ECO:0007669"/>
    <property type="project" value="InterPro"/>
</dbReference>
<dbReference type="InterPro" id="IPR029061">
    <property type="entry name" value="THDP-binding"/>
</dbReference>
<sequence>MTGTIRLTAAQAMFRWLAVQMTEEQERFIEGVWAIFGHGNVAGIGEALHGIGDELPTRRGQNEQTMAHAAIAYAKTKRRRKAMAITSSIGPGATNMVTAAALAHVNRLPVLFIPGDVFANRRPDPVLQQIEDFDDGTVTVTDCFRPVSRYFDRITRPEHLLTVLPRAMQVMTDPANCGPVTLAFCQDVQAEAYDWPESFFEPKTWRIRRPEPDPREVDDVVAVLKASSHPVIVAGGGVLYSGAEADLLAFAKAHNIPIVETQAGKGAIDWQERLNFGSPGVTGTDCGNKIAAKADLILGVGTRFQDFTTGSWAIFSNPSRKLVSINLAGYDAAKRGAIPLVSDAKVALGRISTALGSHRFADPDFAAREAWFKATDTVTAAPGTPKPNFRPSDAQVIGAVQRIAGPKTVAMCAAGTMPGALQVLWRAAAGGYHMEYGYSCMGYEVAGAFGIKLAAPEKEVVCFVGDGSYMMANSELATAVMLRVPFTIVLTDNRGYGCINRLQQECGGAEFNNMYKDCNVETQPEIDFVAHATSMGAYAVKAADIAQLETEIVLARSRDIPTVIVIDTEAETGAGIGGAWWDVAVPEVGSTEKLKKARAHYEANVARQRIN</sequence>
<dbReference type="GO" id="GO:0005948">
    <property type="term" value="C:acetolactate synthase complex"/>
    <property type="evidence" value="ECO:0007669"/>
    <property type="project" value="TreeGrafter"/>
</dbReference>
<accession>A0A1G4QZ72</accession>
<keyword evidence="2 3" id="KW-0786">Thiamine pyrophosphate</keyword>
<evidence type="ECO:0000313" key="8">
    <source>
        <dbReference type="Proteomes" id="UP000199542"/>
    </source>
</evidence>
<feature type="domain" description="Thiamine pyrophosphate enzyme N-terminal TPP-binding" evidence="6">
    <location>
        <begin position="61"/>
        <end position="129"/>
    </location>
</feature>
<dbReference type="Gene3D" id="3.40.50.1220">
    <property type="entry name" value="TPP-binding domain"/>
    <property type="match status" value="1"/>
</dbReference>
<reference evidence="7 8" key="1">
    <citation type="submission" date="2016-10" db="EMBL/GenBank/DDBJ databases">
        <authorList>
            <person name="de Groot N.N."/>
        </authorList>
    </citation>
    <scope>NUCLEOTIDE SEQUENCE [LARGE SCALE GENOMIC DNA]</scope>
    <source>
        <strain evidence="7 8">CGMCC 1.3401</strain>
    </source>
</reference>
<evidence type="ECO:0000256" key="3">
    <source>
        <dbReference type="RuleBase" id="RU362132"/>
    </source>
</evidence>
<dbReference type="SUPFAM" id="SSF52467">
    <property type="entry name" value="DHS-like NAD/FAD-binding domain"/>
    <property type="match status" value="1"/>
</dbReference>
<dbReference type="Pfam" id="PF02776">
    <property type="entry name" value="TPP_enzyme_N"/>
    <property type="match status" value="1"/>
</dbReference>
<dbReference type="CDD" id="cd07035">
    <property type="entry name" value="TPP_PYR_POX_like"/>
    <property type="match status" value="1"/>
</dbReference>
<dbReference type="Pfam" id="PF02775">
    <property type="entry name" value="TPP_enzyme_C"/>
    <property type="match status" value="1"/>
</dbReference>
<dbReference type="PANTHER" id="PTHR18968">
    <property type="entry name" value="THIAMINE PYROPHOSPHATE ENZYMES"/>
    <property type="match status" value="1"/>
</dbReference>
<dbReference type="Pfam" id="PF00205">
    <property type="entry name" value="TPP_enzyme_M"/>
    <property type="match status" value="1"/>
</dbReference>
<feature type="domain" description="Thiamine pyrophosphate enzyme TPP-binding" evidence="5">
    <location>
        <begin position="415"/>
        <end position="566"/>
    </location>
</feature>
<dbReference type="InterPro" id="IPR012000">
    <property type="entry name" value="Thiamin_PyroP_enz_cen_dom"/>
</dbReference>
<dbReference type="InterPro" id="IPR011766">
    <property type="entry name" value="TPP_enzyme_TPP-bd"/>
</dbReference>
<evidence type="ECO:0000259" key="5">
    <source>
        <dbReference type="Pfam" id="PF02775"/>
    </source>
</evidence>
<feature type="domain" description="Thiamine pyrophosphate enzyme central" evidence="4">
    <location>
        <begin position="217"/>
        <end position="349"/>
    </location>
</feature>
<dbReference type="InterPro" id="IPR000399">
    <property type="entry name" value="TPP-bd_CS"/>
</dbReference>
<dbReference type="NCBIfam" id="TIGR04377">
    <property type="entry name" value="myo_inos_iolD"/>
    <property type="match status" value="1"/>
</dbReference>
<dbReference type="Proteomes" id="UP000199542">
    <property type="component" value="Unassembled WGS sequence"/>
</dbReference>
<dbReference type="InterPro" id="IPR029035">
    <property type="entry name" value="DHS-like_NAD/FAD-binding_dom"/>
</dbReference>
<dbReference type="AlphaFoldDB" id="A0A1G4QZ72"/>
<dbReference type="InterPro" id="IPR030817">
    <property type="entry name" value="Myo_inos_IolD"/>
</dbReference>
<organism evidence="7 8">
    <name type="scientific">Rhizobium mongolense subsp. loessense</name>
    <dbReference type="NCBI Taxonomy" id="158890"/>
    <lineage>
        <taxon>Bacteria</taxon>
        <taxon>Pseudomonadati</taxon>
        <taxon>Pseudomonadota</taxon>
        <taxon>Alphaproteobacteria</taxon>
        <taxon>Hyphomicrobiales</taxon>
        <taxon>Rhizobiaceae</taxon>
        <taxon>Rhizobium/Agrobacterium group</taxon>
        <taxon>Rhizobium</taxon>
    </lineage>
</organism>
<protein>
    <submittedName>
        <fullName evidence="7">3D-(3,5/4)-trihydroxycyclohexane-1,2-dione hydrolase</fullName>
    </submittedName>
</protein>
<dbReference type="PROSITE" id="PS00187">
    <property type="entry name" value="TPP_ENZYMES"/>
    <property type="match status" value="1"/>
</dbReference>
<dbReference type="PANTHER" id="PTHR18968:SF9">
    <property type="entry name" value="3D-(3,5_4)-TRIHYDROXYCYCLOHEXANE-1,2-DIONE HYDROLASE"/>
    <property type="match status" value="1"/>
</dbReference>
<evidence type="ECO:0000259" key="4">
    <source>
        <dbReference type="Pfam" id="PF00205"/>
    </source>
</evidence>
<dbReference type="GO" id="GO:0030976">
    <property type="term" value="F:thiamine pyrophosphate binding"/>
    <property type="evidence" value="ECO:0007669"/>
    <property type="project" value="InterPro"/>
</dbReference>
<evidence type="ECO:0000313" key="7">
    <source>
        <dbReference type="EMBL" id="SCW49279.1"/>
    </source>
</evidence>
<name>A0A1G4QZ72_9HYPH</name>
<dbReference type="GO" id="GO:0019310">
    <property type="term" value="P:inositol catabolic process"/>
    <property type="evidence" value="ECO:0007669"/>
    <property type="project" value="InterPro"/>
</dbReference>
<dbReference type="GO" id="GO:0050660">
    <property type="term" value="F:flavin adenine dinucleotide binding"/>
    <property type="evidence" value="ECO:0007669"/>
    <property type="project" value="TreeGrafter"/>
</dbReference>
<evidence type="ECO:0000259" key="6">
    <source>
        <dbReference type="Pfam" id="PF02776"/>
    </source>
</evidence>
<evidence type="ECO:0000256" key="2">
    <source>
        <dbReference type="ARBA" id="ARBA00023052"/>
    </source>
</evidence>
<keyword evidence="7" id="KW-0378">Hydrolase</keyword>
<dbReference type="GO" id="GO:0009099">
    <property type="term" value="P:L-valine biosynthetic process"/>
    <property type="evidence" value="ECO:0007669"/>
    <property type="project" value="TreeGrafter"/>
</dbReference>
<dbReference type="GO" id="GO:0009097">
    <property type="term" value="P:isoleucine biosynthetic process"/>
    <property type="evidence" value="ECO:0007669"/>
    <property type="project" value="TreeGrafter"/>
</dbReference>
<dbReference type="InterPro" id="IPR012001">
    <property type="entry name" value="Thiamin_PyroP_enz_TPP-bd_dom"/>
</dbReference>
<dbReference type="InterPro" id="IPR045229">
    <property type="entry name" value="TPP_enz"/>
</dbReference>
<dbReference type="EMBL" id="FMTM01000002">
    <property type="protein sequence ID" value="SCW49279.1"/>
    <property type="molecule type" value="Genomic_DNA"/>
</dbReference>
<comment type="similarity">
    <text evidence="1 3">Belongs to the TPP enzyme family.</text>
</comment>
<dbReference type="GO" id="GO:0003984">
    <property type="term" value="F:acetolactate synthase activity"/>
    <property type="evidence" value="ECO:0007669"/>
    <property type="project" value="TreeGrafter"/>
</dbReference>